<dbReference type="Pfam" id="PF03237">
    <property type="entry name" value="Terminase_6N"/>
    <property type="match status" value="1"/>
</dbReference>
<dbReference type="EMBL" id="BMHH01000013">
    <property type="protein sequence ID" value="GGB00417.1"/>
    <property type="molecule type" value="Genomic_DNA"/>
</dbReference>
<evidence type="ECO:0000313" key="4">
    <source>
        <dbReference type="Proteomes" id="UP000646478"/>
    </source>
</evidence>
<keyword evidence="4" id="KW-1185">Reference proteome</keyword>
<gene>
    <name evidence="3" type="ORF">GCM10011491_30770</name>
</gene>
<dbReference type="Gene3D" id="3.40.50.300">
    <property type="entry name" value="P-loop containing nucleotide triphosphate hydrolases"/>
    <property type="match status" value="1"/>
</dbReference>
<dbReference type="RefSeq" id="WP_188825077.1">
    <property type="nucleotide sequence ID" value="NZ_BMHH01000013.1"/>
</dbReference>
<reference evidence="3" key="1">
    <citation type="journal article" date="2014" name="Int. J. Syst. Evol. Microbiol.">
        <title>Complete genome sequence of Corynebacterium casei LMG S-19264T (=DSM 44701T), isolated from a smear-ripened cheese.</title>
        <authorList>
            <consortium name="US DOE Joint Genome Institute (JGI-PGF)"/>
            <person name="Walter F."/>
            <person name="Albersmeier A."/>
            <person name="Kalinowski J."/>
            <person name="Ruckert C."/>
        </authorList>
    </citation>
    <scope>NUCLEOTIDE SEQUENCE</scope>
    <source>
        <strain evidence="3">CGMCC 1.15082</strain>
    </source>
</reference>
<dbReference type="InterPro" id="IPR035421">
    <property type="entry name" value="Terminase_6C"/>
</dbReference>
<dbReference type="Gene3D" id="3.30.420.240">
    <property type="match status" value="1"/>
</dbReference>
<reference evidence="3" key="2">
    <citation type="submission" date="2020-09" db="EMBL/GenBank/DDBJ databases">
        <authorList>
            <person name="Sun Q."/>
            <person name="Zhou Y."/>
        </authorList>
    </citation>
    <scope>NUCLEOTIDE SEQUENCE</scope>
    <source>
        <strain evidence="3">CGMCC 1.15082</strain>
    </source>
</reference>
<feature type="domain" description="Terminase large subunit gp17-like C-terminal" evidence="2">
    <location>
        <begin position="284"/>
        <end position="427"/>
    </location>
</feature>
<sequence length="450" mass="49863">MPDQSFNLSYLAKQSPSQQAAILAGLSDEDCRALLHDWRFLARPQQVAPEGDWQTWLILAGRGFGKTRTGAEWVREQVKAGASRIGLIAPTASDARDVMVEGESGVLSVCWAGDRTITGEMLGRPRYEPSKRRLTWANGAIATLFSAEEPERLRGPQHDALWCDELAAWKYLRETWDMAMFGLRLGDRPRTCITTTPKPLKLIREIMKDEKTLMTRGSTYDNAGNLAPNFLQTIRDKYEGTRLGRQELHAEFLEEAEGALWSRAQIDEIRHRGEVPEMLRVVVAIDPAVSETEESAETGIVVAGLGVDKRCYVFEDASKRRSPGAWAKKAVALYDQYKADRIVAEGNQGGNLVTHAIHTERANAPVKIVHARVGKRARAEPVAALYEQGKVSHVGDMPDLEDQMVIWEPLSGLASPDRLDALVWAVTELMLGRQENFSGIGAPVAIPINS</sequence>
<comment type="caution">
    <text evidence="3">The sequence shown here is derived from an EMBL/GenBank/DDBJ whole genome shotgun (WGS) entry which is preliminary data.</text>
</comment>
<dbReference type="InterPro" id="IPR027417">
    <property type="entry name" value="P-loop_NTPase"/>
</dbReference>
<dbReference type="Proteomes" id="UP000646478">
    <property type="component" value="Unassembled WGS sequence"/>
</dbReference>
<name>A0A916SHJ7_9HYPH</name>
<protein>
    <submittedName>
        <fullName evidence="3">DNA-packaging protein</fullName>
    </submittedName>
</protein>
<evidence type="ECO:0000259" key="2">
    <source>
        <dbReference type="Pfam" id="PF17289"/>
    </source>
</evidence>
<dbReference type="AlphaFoldDB" id="A0A916SHJ7"/>
<accession>A0A916SHJ7</accession>
<proteinExistence type="predicted"/>
<evidence type="ECO:0000256" key="1">
    <source>
        <dbReference type="ARBA" id="ARBA00022612"/>
    </source>
</evidence>
<dbReference type="Pfam" id="PF17289">
    <property type="entry name" value="Terminase_6C"/>
    <property type="match status" value="1"/>
</dbReference>
<evidence type="ECO:0000313" key="3">
    <source>
        <dbReference type="EMBL" id="GGB00417.1"/>
    </source>
</evidence>
<keyword evidence="1" id="KW-1188">Viral release from host cell</keyword>
<organism evidence="3 4">
    <name type="scientific">Brucella endophytica</name>
    <dbReference type="NCBI Taxonomy" id="1963359"/>
    <lineage>
        <taxon>Bacteria</taxon>
        <taxon>Pseudomonadati</taxon>
        <taxon>Pseudomonadota</taxon>
        <taxon>Alphaproteobacteria</taxon>
        <taxon>Hyphomicrobiales</taxon>
        <taxon>Brucellaceae</taxon>
        <taxon>Brucella/Ochrobactrum group</taxon>
        <taxon>Brucella</taxon>
    </lineage>
</organism>